<keyword evidence="12" id="KW-1185">Reference proteome</keyword>
<dbReference type="GO" id="GO:0004177">
    <property type="term" value="F:aminopeptidase activity"/>
    <property type="evidence" value="ECO:0007669"/>
    <property type="project" value="UniProtKB-UniRule"/>
</dbReference>
<evidence type="ECO:0000313" key="11">
    <source>
        <dbReference type="EMBL" id="GBR73702.1"/>
    </source>
</evidence>
<feature type="binding site" evidence="9">
    <location>
        <position position="155"/>
    </location>
    <ligand>
        <name>Zn(2+)</name>
        <dbReference type="ChEBI" id="CHEBI:29105"/>
        <label>1</label>
    </ligand>
</feature>
<evidence type="ECO:0000256" key="8">
    <source>
        <dbReference type="PIRSR" id="PIRSR001123-1"/>
    </source>
</evidence>
<dbReference type="Gene3D" id="3.30.70.360">
    <property type="match status" value="1"/>
</dbReference>
<sequence>MSDQRIINSFIELVKINSTSRNEAAIRWHLLGELRRLGYRPAADKKGNIHLTVNGALAHGPVVLFNAHMDTVEPGNNVQPKILKDRIVSGGDTVLGADDKAGLAGILEMLRLLKAKKILFHKIKIILTVEEEIGLHGAKALRFEDVKADYCFVLDSDGDVGTVVNQAPAQEILDFQVKGKAAHAGLNPEDGVNAIKIAGLAITKIKSGRIDSETTANIGIIKGGVAGNIVPDEVLVKTEARSRNEQKLQKQVRAMVNAFRQAAQKLGGSVKIKHGREYEAVNQPLDSAIIKITRTAARKINLLHKVLASGGGSDASLIFGYGVPTVGLGIGMENVHSTREYITLRNLTLLPKYLLALLQSANAYERAARR</sequence>
<dbReference type="PIRSF" id="PIRSF001123">
    <property type="entry name" value="PepA_GA"/>
    <property type="match status" value="1"/>
</dbReference>
<reference evidence="11 12" key="1">
    <citation type="journal article" date="2019" name="ISME J.">
        <title>Genome analyses of uncultured TG2/ZB3 bacteria in 'Margulisbacteria' specifically attached to ectosymbiotic spirochetes of protists in the termite gut.</title>
        <authorList>
            <person name="Utami Y.D."/>
            <person name="Kuwahara H."/>
            <person name="Igai K."/>
            <person name="Murakami T."/>
            <person name="Sugaya K."/>
            <person name="Morikawa T."/>
            <person name="Nagura Y."/>
            <person name="Yuki M."/>
            <person name="Deevong P."/>
            <person name="Inoue T."/>
            <person name="Kihara K."/>
            <person name="Lo N."/>
            <person name="Yamada A."/>
            <person name="Ohkuma M."/>
            <person name="Hongoh Y."/>
        </authorList>
    </citation>
    <scope>NUCLEOTIDE SEQUENCE [LARGE SCALE GENOMIC DNA]</scope>
    <source>
        <strain evidence="11">NkOx7-01</strain>
    </source>
</reference>
<evidence type="ECO:0000256" key="2">
    <source>
        <dbReference type="ARBA" id="ARBA00022670"/>
    </source>
</evidence>
<feature type="binding site" evidence="9">
    <location>
        <position position="98"/>
    </location>
    <ligand>
        <name>Zn(2+)</name>
        <dbReference type="ChEBI" id="CHEBI:29105"/>
        <label>1</label>
    </ligand>
</feature>
<evidence type="ECO:0000313" key="12">
    <source>
        <dbReference type="Proteomes" id="UP000269352"/>
    </source>
</evidence>
<dbReference type="InterPro" id="IPR010162">
    <property type="entry name" value="PepT-like"/>
</dbReference>
<organism evidence="11 12">
    <name type="scientific">Termititenax aidoneus</name>
    <dbReference type="NCBI Taxonomy" id="2218524"/>
    <lineage>
        <taxon>Bacteria</taxon>
        <taxon>Bacillati</taxon>
        <taxon>Candidatus Margulisiibacteriota</taxon>
        <taxon>Candidatus Termititenacia</taxon>
        <taxon>Candidatus Termititenacales</taxon>
        <taxon>Candidatus Termititenacaceae</taxon>
        <taxon>Candidatus Termititenax</taxon>
    </lineage>
</organism>
<keyword evidence="4" id="KW-0378">Hydrolase</keyword>
<dbReference type="Pfam" id="PF07687">
    <property type="entry name" value="M20_dimer"/>
    <property type="match status" value="1"/>
</dbReference>
<dbReference type="NCBIfam" id="TIGR01883">
    <property type="entry name" value="PepT-like"/>
    <property type="match status" value="1"/>
</dbReference>
<evidence type="ECO:0000256" key="7">
    <source>
        <dbReference type="PIRNR" id="PIRNR001123"/>
    </source>
</evidence>
<feature type="active site" description="Proton acceptor" evidence="8">
    <location>
        <position position="131"/>
    </location>
</feature>
<dbReference type="InterPro" id="IPR001261">
    <property type="entry name" value="ArgE/DapE_CS"/>
</dbReference>
<comment type="cofactor">
    <cofactor evidence="9">
        <name>a divalent metal cation</name>
        <dbReference type="ChEBI" id="CHEBI:60240"/>
    </cofactor>
    <text evidence="9">Binds 2 divalent metal cations per subunit.</text>
</comment>
<gene>
    <name evidence="11" type="primary">pepT</name>
    <name evidence="11" type="ORF">NO1_1026</name>
</gene>
<evidence type="ECO:0000256" key="9">
    <source>
        <dbReference type="PIRSR" id="PIRSR001123-2"/>
    </source>
</evidence>
<dbReference type="Pfam" id="PF01546">
    <property type="entry name" value="Peptidase_M20"/>
    <property type="match status" value="1"/>
</dbReference>
<evidence type="ECO:0000256" key="3">
    <source>
        <dbReference type="ARBA" id="ARBA00022723"/>
    </source>
</evidence>
<dbReference type="SUPFAM" id="SSF53187">
    <property type="entry name" value="Zn-dependent exopeptidases"/>
    <property type="match status" value="1"/>
</dbReference>
<proteinExistence type="inferred from homology"/>
<feature type="domain" description="Peptidase M20 dimerisation" evidence="10">
    <location>
        <begin position="176"/>
        <end position="263"/>
    </location>
</feature>
<dbReference type="PANTHER" id="PTHR42994:SF2">
    <property type="entry name" value="PEPTIDASE"/>
    <property type="match status" value="1"/>
</dbReference>
<comment type="cofactor">
    <cofactor evidence="1">
        <name>Zn(2+)</name>
        <dbReference type="ChEBI" id="CHEBI:29105"/>
    </cofactor>
</comment>
<dbReference type="InterPro" id="IPR036264">
    <property type="entry name" value="Bact_exopeptidase_dim_dom"/>
</dbReference>
<dbReference type="GO" id="GO:0006508">
    <property type="term" value="P:proteolysis"/>
    <property type="evidence" value="ECO:0007669"/>
    <property type="project" value="UniProtKB-KW"/>
</dbReference>
<dbReference type="GO" id="GO:0046872">
    <property type="term" value="F:metal ion binding"/>
    <property type="evidence" value="ECO:0007669"/>
    <property type="project" value="UniProtKB-UniRule"/>
</dbReference>
<keyword evidence="6" id="KW-0482">Metalloprotease</keyword>
<feature type="binding site" evidence="9">
    <location>
        <position position="98"/>
    </location>
    <ligand>
        <name>Zn(2+)</name>
        <dbReference type="ChEBI" id="CHEBI:29105"/>
        <label>2</label>
    </ligand>
</feature>
<accession>A0A388TB27</accession>
<comment type="caution">
    <text evidence="11">The sequence shown here is derived from an EMBL/GenBank/DDBJ whole genome shotgun (WGS) entry which is preliminary data.</text>
</comment>
<evidence type="ECO:0000256" key="1">
    <source>
        <dbReference type="ARBA" id="ARBA00001947"/>
    </source>
</evidence>
<feature type="binding site" evidence="9">
    <location>
        <position position="132"/>
    </location>
    <ligand>
        <name>Zn(2+)</name>
        <dbReference type="ChEBI" id="CHEBI:29105"/>
        <label>2</label>
    </ligand>
</feature>
<evidence type="ECO:0000256" key="5">
    <source>
        <dbReference type="ARBA" id="ARBA00022833"/>
    </source>
</evidence>
<dbReference type="Gene3D" id="3.40.630.10">
    <property type="entry name" value="Zn peptidases"/>
    <property type="match status" value="1"/>
</dbReference>
<dbReference type="EMBL" id="BGZN01000017">
    <property type="protein sequence ID" value="GBR73702.1"/>
    <property type="molecule type" value="Genomic_DNA"/>
</dbReference>
<dbReference type="SUPFAM" id="SSF55031">
    <property type="entry name" value="Bacterial exopeptidase dimerisation domain"/>
    <property type="match status" value="1"/>
</dbReference>
<evidence type="ECO:0000256" key="6">
    <source>
        <dbReference type="ARBA" id="ARBA00023049"/>
    </source>
</evidence>
<dbReference type="AlphaFoldDB" id="A0A388TB27"/>
<evidence type="ECO:0000259" key="10">
    <source>
        <dbReference type="Pfam" id="PF07687"/>
    </source>
</evidence>
<comment type="similarity">
    <text evidence="7">Belongs to the peptidase M42 family.</text>
</comment>
<protein>
    <submittedName>
        <fullName evidence="11">Peptidase T</fullName>
    </submittedName>
</protein>
<keyword evidence="3 9" id="KW-0479">Metal-binding</keyword>
<evidence type="ECO:0000256" key="4">
    <source>
        <dbReference type="ARBA" id="ARBA00022801"/>
    </source>
</evidence>
<name>A0A388TB27_TERA1</name>
<dbReference type="PROSITE" id="PS00758">
    <property type="entry name" value="ARGE_DAPE_CPG2_1"/>
    <property type="match status" value="1"/>
</dbReference>
<dbReference type="PANTHER" id="PTHR42994">
    <property type="entry name" value="PEPTIDASE T"/>
    <property type="match status" value="1"/>
</dbReference>
<keyword evidence="2" id="KW-0645">Protease</keyword>
<dbReference type="InterPro" id="IPR002933">
    <property type="entry name" value="Peptidase_M20"/>
</dbReference>
<keyword evidence="5" id="KW-0862">Zinc</keyword>
<dbReference type="GO" id="GO:0008237">
    <property type="term" value="F:metallopeptidase activity"/>
    <property type="evidence" value="ECO:0007669"/>
    <property type="project" value="UniProtKB-KW"/>
</dbReference>
<dbReference type="InterPro" id="IPR011650">
    <property type="entry name" value="Peptidase_M20_dimer"/>
</dbReference>
<dbReference type="Proteomes" id="UP000269352">
    <property type="component" value="Unassembled WGS sequence"/>
</dbReference>
<dbReference type="InterPro" id="IPR008007">
    <property type="entry name" value="Peptidase_M42"/>
</dbReference>